<dbReference type="PANTHER" id="PTHR11803">
    <property type="entry name" value="2-IMINOBUTANOATE/2-IMINOPROPANOATE DEAMINASE RIDA"/>
    <property type="match status" value="1"/>
</dbReference>
<dbReference type="Pfam" id="PF01042">
    <property type="entry name" value="Ribonuc_L-PSP"/>
    <property type="match status" value="1"/>
</dbReference>
<dbReference type="OrthoDB" id="9803101at2"/>
<accession>A0A4P5PFN6</accession>
<organism evidence="2 3">
    <name type="scientific">Enterococcus florum</name>
    <dbReference type="NCBI Taxonomy" id="2480627"/>
    <lineage>
        <taxon>Bacteria</taxon>
        <taxon>Bacillati</taxon>
        <taxon>Bacillota</taxon>
        <taxon>Bacilli</taxon>
        <taxon>Lactobacillales</taxon>
        <taxon>Enterococcaceae</taxon>
        <taxon>Enterococcus</taxon>
    </lineage>
</organism>
<dbReference type="AlphaFoldDB" id="A0A4P5PFN6"/>
<comment type="caution">
    <text evidence="2">The sequence shown here is derived from an EMBL/GenBank/DDBJ whole genome shotgun (WGS) entry which is preliminary data.</text>
</comment>
<dbReference type="FunFam" id="3.30.1330.40:FF:000001">
    <property type="entry name" value="L-PSP family endoribonuclease"/>
    <property type="match status" value="1"/>
</dbReference>
<dbReference type="PROSITE" id="PS01094">
    <property type="entry name" value="UPF0076"/>
    <property type="match status" value="1"/>
</dbReference>
<dbReference type="EMBL" id="BJCC01000001">
    <property type="protein sequence ID" value="GCF92293.1"/>
    <property type="molecule type" value="Genomic_DNA"/>
</dbReference>
<evidence type="ECO:0000313" key="2">
    <source>
        <dbReference type="EMBL" id="GCF92293.1"/>
    </source>
</evidence>
<dbReference type="Gene3D" id="3.30.1330.40">
    <property type="entry name" value="RutC-like"/>
    <property type="match status" value="1"/>
</dbReference>
<dbReference type="NCBIfam" id="TIGR00004">
    <property type="entry name" value="Rid family detoxifying hydrolase"/>
    <property type="match status" value="1"/>
</dbReference>
<dbReference type="GO" id="GO:0019239">
    <property type="term" value="F:deaminase activity"/>
    <property type="evidence" value="ECO:0007669"/>
    <property type="project" value="TreeGrafter"/>
</dbReference>
<dbReference type="CDD" id="cd00448">
    <property type="entry name" value="YjgF_YER057c_UK114_family"/>
    <property type="match status" value="1"/>
</dbReference>
<dbReference type="InterPro" id="IPR035959">
    <property type="entry name" value="RutC-like_sf"/>
</dbReference>
<dbReference type="InterPro" id="IPR019897">
    <property type="entry name" value="RidA_CS"/>
</dbReference>
<protein>
    <submittedName>
        <fullName evidence="2">RidA family protein</fullName>
    </submittedName>
</protein>
<proteinExistence type="inferred from homology"/>
<dbReference type="PANTHER" id="PTHR11803:SF39">
    <property type="entry name" value="2-IMINOBUTANOATE_2-IMINOPROPANOATE DEAMINASE"/>
    <property type="match status" value="1"/>
</dbReference>
<comment type="similarity">
    <text evidence="1">Belongs to the RutC family.</text>
</comment>
<dbReference type="GO" id="GO:0005829">
    <property type="term" value="C:cytosol"/>
    <property type="evidence" value="ECO:0007669"/>
    <property type="project" value="TreeGrafter"/>
</dbReference>
<dbReference type="InterPro" id="IPR006175">
    <property type="entry name" value="YjgF/YER057c/UK114"/>
</dbReference>
<gene>
    <name evidence="2" type="ORF">NRIC_01840</name>
</gene>
<evidence type="ECO:0000313" key="3">
    <source>
        <dbReference type="Proteomes" id="UP000290567"/>
    </source>
</evidence>
<sequence>MKRINTDNAPKAIGPYSQGMTSGNLVLLSGQLGIDPSTGKLQEGIEAQTTQSLQNIENLLKTADLTLENVVKATVFISDLENFTKVNDIYASRFAEPYPARSCVEVARLPMDALVEIEVIAEKNE</sequence>
<dbReference type="Proteomes" id="UP000290567">
    <property type="component" value="Unassembled WGS sequence"/>
</dbReference>
<dbReference type="InterPro" id="IPR006056">
    <property type="entry name" value="RidA"/>
</dbReference>
<dbReference type="RefSeq" id="WP_146620809.1">
    <property type="nucleotide sequence ID" value="NZ_BJCC01000001.1"/>
</dbReference>
<keyword evidence="3" id="KW-1185">Reference proteome</keyword>
<name>A0A4P5PFN6_9ENTE</name>
<evidence type="ECO:0000256" key="1">
    <source>
        <dbReference type="ARBA" id="ARBA00010552"/>
    </source>
</evidence>
<reference evidence="3" key="1">
    <citation type="submission" date="2019-02" db="EMBL/GenBank/DDBJ databases">
        <title>Draft genome sequence of Enterococcus sp. Gos25-1.</title>
        <authorList>
            <person name="Tanaka N."/>
            <person name="Shiwa Y."/>
            <person name="Fujita N."/>
        </authorList>
    </citation>
    <scope>NUCLEOTIDE SEQUENCE [LARGE SCALE GENOMIC DNA]</scope>
    <source>
        <strain evidence="3">Gos25-1</strain>
    </source>
</reference>
<dbReference type="SUPFAM" id="SSF55298">
    <property type="entry name" value="YjgF-like"/>
    <property type="match status" value="1"/>
</dbReference>